<name>A0A448XMP5_9PLAT</name>
<proteinExistence type="predicted"/>
<sequence length="131" mass="14763">QRHQQHHQQQQSTGPTTRTSTSLTITFTTNRTASSRPPKPNNPDMFLITLFSSDLLLLQALSLESHEPQPLVVVSSGHRHSHVTNPIWENIFYFGISANSVQFVSSIPNFFSECKGLHNSFKNMQLAFLLS</sequence>
<comment type="caution">
    <text evidence="2">The sequence shown here is derived from an EMBL/GenBank/DDBJ whole genome shotgun (WGS) entry which is preliminary data.</text>
</comment>
<evidence type="ECO:0000313" key="2">
    <source>
        <dbReference type="EMBL" id="VEL40400.1"/>
    </source>
</evidence>
<dbReference type="AlphaFoldDB" id="A0A448XMP5"/>
<gene>
    <name evidence="2" type="ORF">PXEA_LOCUS33840</name>
</gene>
<organism evidence="2 3">
    <name type="scientific">Protopolystoma xenopodis</name>
    <dbReference type="NCBI Taxonomy" id="117903"/>
    <lineage>
        <taxon>Eukaryota</taxon>
        <taxon>Metazoa</taxon>
        <taxon>Spiralia</taxon>
        <taxon>Lophotrochozoa</taxon>
        <taxon>Platyhelminthes</taxon>
        <taxon>Monogenea</taxon>
        <taxon>Polyopisthocotylea</taxon>
        <taxon>Polystomatidea</taxon>
        <taxon>Polystomatidae</taxon>
        <taxon>Protopolystoma</taxon>
    </lineage>
</organism>
<evidence type="ECO:0000256" key="1">
    <source>
        <dbReference type="SAM" id="MobiDB-lite"/>
    </source>
</evidence>
<protein>
    <submittedName>
        <fullName evidence="2">Uncharacterized protein</fullName>
    </submittedName>
</protein>
<feature type="region of interest" description="Disordered" evidence="1">
    <location>
        <begin position="1"/>
        <end position="41"/>
    </location>
</feature>
<keyword evidence="3" id="KW-1185">Reference proteome</keyword>
<dbReference type="Proteomes" id="UP000784294">
    <property type="component" value="Unassembled WGS sequence"/>
</dbReference>
<evidence type="ECO:0000313" key="3">
    <source>
        <dbReference type="Proteomes" id="UP000784294"/>
    </source>
</evidence>
<feature type="compositionally biased region" description="Low complexity" evidence="1">
    <location>
        <begin position="7"/>
        <end position="32"/>
    </location>
</feature>
<dbReference type="EMBL" id="CAAALY010264733">
    <property type="protein sequence ID" value="VEL40400.1"/>
    <property type="molecule type" value="Genomic_DNA"/>
</dbReference>
<reference evidence="2" key="1">
    <citation type="submission" date="2018-11" db="EMBL/GenBank/DDBJ databases">
        <authorList>
            <consortium name="Pathogen Informatics"/>
        </authorList>
    </citation>
    <scope>NUCLEOTIDE SEQUENCE</scope>
</reference>
<accession>A0A448XMP5</accession>
<feature type="non-terminal residue" evidence="2">
    <location>
        <position position="1"/>
    </location>
</feature>